<protein>
    <submittedName>
        <fullName evidence="2">Putative phosphoribosyltransferase</fullName>
    </submittedName>
</protein>
<keyword evidence="3" id="KW-1185">Reference proteome</keyword>
<dbReference type="CDD" id="cd06223">
    <property type="entry name" value="PRTases_typeI"/>
    <property type="match status" value="1"/>
</dbReference>
<dbReference type="GO" id="GO:0016757">
    <property type="term" value="F:glycosyltransferase activity"/>
    <property type="evidence" value="ECO:0007669"/>
    <property type="project" value="UniProtKB-KW"/>
</dbReference>
<evidence type="ECO:0000313" key="3">
    <source>
        <dbReference type="Proteomes" id="UP000253426"/>
    </source>
</evidence>
<reference evidence="2 3" key="1">
    <citation type="submission" date="2018-06" db="EMBL/GenBank/DDBJ databases">
        <title>Genomic Encyclopedia of Type Strains, Phase IV (KMG-IV): sequencing the most valuable type-strain genomes for metagenomic binning, comparative biology and taxonomic classification.</title>
        <authorList>
            <person name="Goeker M."/>
        </authorList>
    </citation>
    <scope>NUCLEOTIDE SEQUENCE [LARGE SCALE GENOMIC DNA]</scope>
    <source>
        <strain evidence="2 3">DSM 25532</strain>
    </source>
</reference>
<accession>A0A366H462</accession>
<dbReference type="InterPro" id="IPR000836">
    <property type="entry name" value="PRTase_dom"/>
</dbReference>
<dbReference type="Gene3D" id="3.40.50.2020">
    <property type="match status" value="1"/>
</dbReference>
<proteinExistence type="predicted"/>
<name>A0A366H462_9BACT</name>
<evidence type="ECO:0000313" key="2">
    <source>
        <dbReference type="EMBL" id="RBP35883.1"/>
    </source>
</evidence>
<sequence length="245" mass="26809">MEAPRAIPSGEVHMLFRDRIDAGRQLAQRLSAYAGRADVVIVGLPRGGVPVAAEVAKALHVPLDIMVVRKLGVPGHEELALGAIAPGDALVVNPGVMAQLREPEVALHEAMARETKELERREQEYRVARPSIDLRGKTALVVDDGLATGATMHAAVEALRRRGVMQCVVAVPVAAWESRRSFEDAGIEVVFVFEPQEFHAVGRHYEDFTQTTDEEVLQVLREVLEGTQDSCRSFTIIPPQLQKGE</sequence>
<keyword evidence="2" id="KW-0328">Glycosyltransferase</keyword>
<evidence type="ECO:0000259" key="1">
    <source>
        <dbReference type="Pfam" id="PF00156"/>
    </source>
</evidence>
<keyword evidence="2" id="KW-0808">Transferase</keyword>
<organism evidence="2 3">
    <name type="scientific">Roseimicrobium gellanilyticum</name>
    <dbReference type="NCBI Taxonomy" id="748857"/>
    <lineage>
        <taxon>Bacteria</taxon>
        <taxon>Pseudomonadati</taxon>
        <taxon>Verrucomicrobiota</taxon>
        <taxon>Verrucomicrobiia</taxon>
        <taxon>Verrucomicrobiales</taxon>
        <taxon>Verrucomicrobiaceae</taxon>
        <taxon>Roseimicrobium</taxon>
    </lineage>
</organism>
<dbReference type="Proteomes" id="UP000253426">
    <property type="component" value="Unassembled WGS sequence"/>
</dbReference>
<dbReference type="AlphaFoldDB" id="A0A366H462"/>
<dbReference type="InterPro" id="IPR029057">
    <property type="entry name" value="PRTase-like"/>
</dbReference>
<gene>
    <name evidence="2" type="ORF">DES53_11949</name>
</gene>
<comment type="caution">
    <text evidence="2">The sequence shown here is derived from an EMBL/GenBank/DDBJ whole genome shotgun (WGS) entry which is preliminary data.</text>
</comment>
<dbReference type="Gene3D" id="3.30.1310.20">
    <property type="entry name" value="PRTase-like"/>
    <property type="match status" value="1"/>
</dbReference>
<dbReference type="Pfam" id="PF00156">
    <property type="entry name" value="Pribosyltran"/>
    <property type="match status" value="1"/>
</dbReference>
<dbReference type="EMBL" id="QNRR01000019">
    <property type="protein sequence ID" value="RBP35883.1"/>
    <property type="molecule type" value="Genomic_DNA"/>
</dbReference>
<feature type="domain" description="Phosphoribosyltransferase" evidence="1">
    <location>
        <begin position="20"/>
        <end position="191"/>
    </location>
</feature>
<dbReference type="SUPFAM" id="SSF53271">
    <property type="entry name" value="PRTase-like"/>
    <property type="match status" value="1"/>
</dbReference>